<comment type="caution">
    <text evidence="6">The sequence shown here is derived from an EMBL/GenBank/DDBJ whole genome shotgun (WGS) entry which is preliminary data.</text>
</comment>
<dbReference type="PROSITE" id="PS00080">
    <property type="entry name" value="MULTICOPPER_OXIDASE2"/>
    <property type="match status" value="1"/>
</dbReference>
<dbReference type="InterPro" id="IPR011707">
    <property type="entry name" value="Cu-oxidase-like_N"/>
</dbReference>
<evidence type="ECO:0000313" key="6">
    <source>
        <dbReference type="EMBL" id="GIF54585.1"/>
    </source>
</evidence>
<evidence type="ECO:0000256" key="2">
    <source>
        <dbReference type="ARBA" id="ARBA00023002"/>
    </source>
</evidence>
<dbReference type="PROSITE" id="PS00079">
    <property type="entry name" value="MULTICOPPER_OXIDASE1"/>
    <property type="match status" value="1"/>
</dbReference>
<dbReference type="InterPro" id="IPR045087">
    <property type="entry name" value="Cu-oxidase_fam"/>
</dbReference>
<dbReference type="Pfam" id="PF07732">
    <property type="entry name" value="Cu-oxidase_3"/>
    <property type="match status" value="1"/>
</dbReference>
<keyword evidence="1" id="KW-0479">Metal-binding</keyword>
<name>A0ABQ4BVR1_9ACTN</name>
<gene>
    <name evidence="6" type="ORF">Air01nite_06800</name>
</gene>
<dbReference type="InterPro" id="IPR033138">
    <property type="entry name" value="Cu_oxidase_CS"/>
</dbReference>
<keyword evidence="7" id="KW-1185">Reference proteome</keyword>
<evidence type="ECO:0000313" key="7">
    <source>
        <dbReference type="Proteomes" id="UP000624325"/>
    </source>
</evidence>
<dbReference type="Pfam" id="PF07731">
    <property type="entry name" value="Cu-oxidase_2"/>
    <property type="match status" value="1"/>
</dbReference>
<sequence length="378" mass="39625">MRAMAAGAVLATSLVVAGALRSTVEPGPSAEAVVARGADGRVAAAPGTPGAPPAVGIPVNGSGAGLATAAPGELPEGCAAPDRRIDLYAEELPPDPRTGQVRLGYGLTPETADYPGPTLEMIEGECLALTLYDEVPSETLEALRTDPDQPLGVSVHAHGVKYTPSSDGTAHNDSYVAPGESRTYYWYAKPGTAGYWWYHDHVVGGPHGTTGIGSGLLGGLIVRRPDDVRPDRTYVTAFGDGQTINLRHGPNVDTCDPQDPRPSNTCLVAVVGETVEFVVIGIGNDTHTFHIHGHSWADTRTGRVDSTDRALVDSVRVIDNKTLGPGDSFGVTITAGDSVGPGHWMLHCHMQFHTDAGMSTMLHVLDKNGRIPAHADHH</sequence>
<dbReference type="Gene3D" id="2.60.40.420">
    <property type="entry name" value="Cupredoxins - blue copper proteins"/>
    <property type="match status" value="2"/>
</dbReference>
<organism evidence="6 7">
    <name type="scientific">Asanoa iriomotensis</name>
    <dbReference type="NCBI Taxonomy" id="234613"/>
    <lineage>
        <taxon>Bacteria</taxon>
        <taxon>Bacillati</taxon>
        <taxon>Actinomycetota</taxon>
        <taxon>Actinomycetes</taxon>
        <taxon>Micromonosporales</taxon>
        <taxon>Micromonosporaceae</taxon>
        <taxon>Asanoa</taxon>
    </lineage>
</organism>
<keyword evidence="2" id="KW-0560">Oxidoreductase</keyword>
<dbReference type="PANTHER" id="PTHR11709:SF486">
    <property type="entry name" value="MULTICOPPER OXIDASE"/>
    <property type="match status" value="1"/>
</dbReference>
<dbReference type="Proteomes" id="UP000624325">
    <property type="component" value="Unassembled WGS sequence"/>
</dbReference>
<accession>A0ABQ4BVR1</accession>
<dbReference type="InterPro" id="IPR002355">
    <property type="entry name" value="Cu_oxidase_Cu_BS"/>
</dbReference>
<evidence type="ECO:0000256" key="1">
    <source>
        <dbReference type="ARBA" id="ARBA00022723"/>
    </source>
</evidence>
<feature type="domain" description="Plastocyanin-like" evidence="5">
    <location>
        <begin position="152"/>
        <end position="225"/>
    </location>
</feature>
<evidence type="ECO:0000259" key="4">
    <source>
        <dbReference type="Pfam" id="PF07731"/>
    </source>
</evidence>
<keyword evidence="3" id="KW-0732">Signal</keyword>
<feature type="domain" description="Plastocyanin-like" evidence="4">
    <location>
        <begin position="256"/>
        <end position="365"/>
    </location>
</feature>
<dbReference type="SUPFAM" id="SSF49503">
    <property type="entry name" value="Cupredoxins"/>
    <property type="match status" value="2"/>
</dbReference>
<feature type="signal peptide" evidence="3">
    <location>
        <begin position="1"/>
        <end position="17"/>
    </location>
</feature>
<proteinExistence type="predicted"/>
<dbReference type="PANTHER" id="PTHR11709">
    <property type="entry name" value="MULTI-COPPER OXIDASE"/>
    <property type="match status" value="1"/>
</dbReference>
<dbReference type="InterPro" id="IPR011706">
    <property type="entry name" value="Cu-oxidase_C"/>
</dbReference>
<reference evidence="6 7" key="1">
    <citation type="submission" date="2021-01" db="EMBL/GenBank/DDBJ databases">
        <title>Whole genome shotgun sequence of Asanoa iriomotensis NBRC 100142.</title>
        <authorList>
            <person name="Komaki H."/>
            <person name="Tamura T."/>
        </authorList>
    </citation>
    <scope>NUCLEOTIDE SEQUENCE [LARGE SCALE GENOMIC DNA]</scope>
    <source>
        <strain evidence="6 7">NBRC 100142</strain>
    </source>
</reference>
<dbReference type="EMBL" id="BONC01000003">
    <property type="protein sequence ID" value="GIF54585.1"/>
    <property type="molecule type" value="Genomic_DNA"/>
</dbReference>
<protein>
    <submittedName>
        <fullName evidence="6">Copper oxidase</fullName>
    </submittedName>
</protein>
<evidence type="ECO:0000256" key="3">
    <source>
        <dbReference type="SAM" id="SignalP"/>
    </source>
</evidence>
<dbReference type="InterPro" id="IPR008972">
    <property type="entry name" value="Cupredoxin"/>
</dbReference>
<evidence type="ECO:0000259" key="5">
    <source>
        <dbReference type="Pfam" id="PF07732"/>
    </source>
</evidence>
<feature type="chain" id="PRO_5046262525" evidence="3">
    <location>
        <begin position="18"/>
        <end position="378"/>
    </location>
</feature>